<dbReference type="PANTHER" id="PTHR46573:SF1">
    <property type="entry name" value="WD REPEAT, SAM AND U-BOX DOMAIN-CONTAINING PROTEIN 1"/>
    <property type="match status" value="1"/>
</dbReference>
<dbReference type="SUPFAM" id="SSF57850">
    <property type="entry name" value="RING/U-box"/>
    <property type="match status" value="1"/>
</dbReference>
<dbReference type="SUPFAM" id="SSF47769">
    <property type="entry name" value="SAM/Pointed domain"/>
    <property type="match status" value="1"/>
</dbReference>
<dbReference type="InterPro" id="IPR001680">
    <property type="entry name" value="WD40_rpt"/>
</dbReference>
<gene>
    <name evidence="7" type="ORF">PEVE_00008862</name>
</gene>
<dbReference type="InterPro" id="IPR001660">
    <property type="entry name" value="SAM"/>
</dbReference>
<organism evidence="7 8">
    <name type="scientific">Porites evermanni</name>
    <dbReference type="NCBI Taxonomy" id="104178"/>
    <lineage>
        <taxon>Eukaryota</taxon>
        <taxon>Metazoa</taxon>
        <taxon>Cnidaria</taxon>
        <taxon>Anthozoa</taxon>
        <taxon>Hexacorallia</taxon>
        <taxon>Scleractinia</taxon>
        <taxon>Fungiina</taxon>
        <taxon>Poritidae</taxon>
        <taxon>Porites</taxon>
    </lineage>
</organism>
<feature type="repeat" description="WD" evidence="4">
    <location>
        <begin position="136"/>
        <end position="177"/>
    </location>
</feature>
<evidence type="ECO:0000259" key="6">
    <source>
        <dbReference type="PROSITE" id="PS51698"/>
    </source>
</evidence>
<evidence type="ECO:0000313" key="8">
    <source>
        <dbReference type="Proteomes" id="UP001159427"/>
    </source>
</evidence>
<feature type="domain" description="U-box" evidence="6">
    <location>
        <begin position="427"/>
        <end position="501"/>
    </location>
</feature>
<feature type="repeat" description="WD" evidence="4">
    <location>
        <begin position="8"/>
        <end position="49"/>
    </location>
</feature>
<dbReference type="SUPFAM" id="SSF50978">
    <property type="entry name" value="WD40 repeat-like"/>
    <property type="match status" value="1"/>
</dbReference>
<evidence type="ECO:0000313" key="7">
    <source>
        <dbReference type="EMBL" id="CAH3173096.1"/>
    </source>
</evidence>
<dbReference type="SMART" id="SM00504">
    <property type="entry name" value="Ubox"/>
    <property type="match status" value="1"/>
</dbReference>
<dbReference type="Gene3D" id="2.130.10.10">
    <property type="entry name" value="YVTN repeat-like/Quinoprotein amine dehydrogenase"/>
    <property type="match status" value="2"/>
</dbReference>
<reference evidence="7 8" key="1">
    <citation type="submission" date="2022-05" db="EMBL/GenBank/DDBJ databases">
        <authorList>
            <consortium name="Genoscope - CEA"/>
            <person name="William W."/>
        </authorList>
    </citation>
    <scope>NUCLEOTIDE SEQUENCE [LARGE SCALE GENOMIC DNA]</scope>
</reference>
<dbReference type="InterPro" id="IPR013083">
    <property type="entry name" value="Znf_RING/FYVE/PHD"/>
</dbReference>
<dbReference type="SMART" id="SM00320">
    <property type="entry name" value="WD40"/>
    <property type="match status" value="7"/>
</dbReference>
<keyword evidence="3" id="KW-0677">Repeat</keyword>
<dbReference type="EMBL" id="CALNXI010001602">
    <property type="protein sequence ID" value="CAH3173096.1"/>
    <property type="molecule type" value="Genomic_DNA"/>
</dbReference>
<proteinExistence type="predicted"/>
<keyword evidence="8" id="KW-1185">Reference proteome</keyword>
<dbReference type="Gene3D" id="1.10.150.50">
    <property type="entry name" value="Transcription Factor, Ets-1"/>
    <property type="match status" value="1"/>
</dbReference>
<protein>
    <recommendedName>
        <fullName evidence="1">WD repeat, SAM and U-box domain-containing protein 1</fullName>
    </recommendedName>
</protein>
<dbReference type="InterPro" id="IPR020472">
    <property type="entry name" value="WD40_PAC1"/>
</dbReference>
<feature type="repeat" description="WD" evidence="4">
    <location>
        <begin position="291"/>
        <end position="324"/>
    </location>
</feature>
<dbReference type="InterPro" id="IPR003613">
    <property type="entry name" value="Ubox_domain"/>
</dbReference>
<evidence type="ECO:0000256" key="4">
    <source>
        <dbReference type="PROSITE-ProRule" id="PRU00221"/>
    </source>
</evidence>
<feature type="repeat" description="WD" evidence="4">
    <location>
        <begin position="249"/>
        <end position="281"/>
    </location>
</feature>
<dbReference type="InterPro" id="IPR015943">
    <property type="entry name" value="WD40/YVTN_repeat-like_dom_sf"/>
</dbReference>
<comment type="caution">
    <text evidence="7">The sequence shown here is derived from an EMBL/GenBank/DDBJ whole genome shotgun (WGS) entry which is preliminary data.</text>
</comment>
<dbReference type="Pfam" id="PF04564">
    <property type="entry name" value="U-box"/>
    <property type="match status" value="1"/>
</dbReference>
<dbReference type="PROSITE" id="PS50105">
    <property type="entry name" value="SAM_DOMAIN"/>
    <property type="match status" value="1"/>
</dbReference>
<evidence type="ECO:0000256" key="3">
    <source>
        <dbReference type="ARBA" id="ARBA00022737"/>
    </source>
</evidence>
<dbReference type="PROSITE" id="PS00678">
    <property type="entry name" value="WD_REPEATS_1"/>
    <property type="match status" value="2"/>
</dbReference>
<dbReference type="Pfam" id="PF00400">
    <property type="entry name" value="WD40"/>
    <property type="match status" value="6"/>
</dbReference>
<dbReference type="InterPro" id="IPR013761">
    <property type="entry name" value="SAM/pointed_sf"/>
</dbReference>
<evidence type="ECO:0000256" key="2">
    <source>
        <dbReference type="ARBA" id="ARBA00022574"/>
    </source>
</evidence>
<dbReference type="PROSITE" id="PS50082">
    <property type="entry name" value="WD_REPEATS_2"/>
    <property type="match status" value="7"/>
</dbReference>
<feature type="domain" description="SAM" evidence="5">
    <location>
        <begin position="358"/>
        <end position="422"/>
    </location>
</feature>
<sequence length="503" mass="55257">MSVLVNTFSKHSKDVTSCSFSPNSKVLASSSGDKSVRLWNVEKGTELSISPLLGHSYGVNSCRFSPFGTLLATASTDGNVHLWDVNTGSVVAVLQGHKSGVRVCRFSPNSRFLVTGSADESFCIWDVSSKTLVRCVEKLESSVMTCCFTPDSLYIITGTSMGDLSIWEAQTGKMTKFYAEGHDLGVADCCFSSTYGSASRCRPSYHDTSGSAPNFLLASGGNDNLVKLWDIFTASAFSEECHIRKRCSLSGHQGPVYGVAMSPNGKILASGGGDKLIILWDPLAEVSLLTLEGHTRYVTCCSFSVDGNWLATGSNDRTLKLWKICLTENGISFFKCKPTETQANQVGVENKRKKLVTWSTDEVCSWLISLELELYCETFRQNAIDGQELFNMTSETLASDLGIGPVGHRNKILRTIKDIKKQELEEDFPDEFLCPITREVMSDPVIAADGYTYERASIQEWLTSGRLTSPMTNAPLKSNVLTPNRMLKLLIQRHFDGFLTIDV</sequence>
<dbReference type="CDD" id="cd00200">
    <property type="entry name" value="WD40"/>
    <property type="match status" value="1"/>
</dbReference>
<dbReference type="InterPro" id="IPR036322">
    <property type="entry name" value="WD40_repeat_dom_sf"/>
</dbReference>
<dbReference type="Proteomes" id="UP001159427">
    <property type="component" value="Unassembled WGS sequence"/>
</dbReference>
<feature type="repeat" description="WD" evidence="4">
    <location>
        <begin position="94"/>
        <end position="135"/>
    </location>
</feature>
<feature type="repeat" description="WD" evidence="4">
    <location>
        <begin position="216"/>
        <end position="239"/>
    </location>
</feature>
<dbReference type="InterPro" id="IPR052085">
    <property type="entry name" value="WD-SAM-U-box"/>
</dbReference>
<dbReference type="Gene3D" id="3.30.40.10">
    <property type="entry name" value="Zinc/RING finger domain, C3HC4 (zinc finger)"/>
    <property type="match status" value="1"/>
</dbReference>
<dbReference type="SMART" id="SM00454">
    <property type="entry name" value="SAM"/>
    <property type="match status" value="1"/>
</dbReference>
<dbReference type="PRINTS" id="PR00320">
    <property type="entry name" value="GPROTEINBRPT"/>
</dbReference>
<feature type="repeat" description="WD" evidence="4">
    <location>
        <begin position="52"/>
        <end position="93"/>
    </location>
</feature>
<dbReference type="PANTHER" id="PTHR46573">
    <property type="entry name" value="WD REPEAT, SAM AND U-BOX DOMAIN-CONTAINING PROTEIN 1"/>
    <property type="match status" value="1"/>
</dbReference>
<accession>A0ABN8R2U6</accession>
<evidence type="ECO:0000256" key="1">
    <source>
        <dbReference type="ARBA" id="ARBA00020894"/>
    </source>
</evidence>
<dbReference type="Pfam" id="PF00536">
    <property type="entry name" value="SAM_1"/>
    <property type="match status" value="1"/>
</dbReference>
<dbReference type="PROSITE" id="PS51698">
    <property type="entry name" value="U_BOX"/>
    <property type="match status" value="1"/>
</dbReference>
<evidence type="ECO:0000259" key="5">
    <source>
        <dbReference type="PROSITE" id="PS50105"/>
    </source>
</evidence>
<dbReference type="PROSITE" id="PS50294">
    <property type="entry name" value="WD_REPEATS_REGION"/>
    <property type="match status" value="5"/>
</dbReference>
<dbReference type="CDD" id="cd16655">
    <property type="entry name" value="RING-Ubox_WDSUB1-like"/>
    <property type="match status" value="1"/>
</dbReference>
<keyword evidence="2 4" id="KW-0853">WD repeat</keyword>
<dbReference type="InterPro" id="IPR019775">
    <property type="entry name" value="WD40_repeat_CS"/>
</dbReference>
<name>A0ABN8R2U6_9CNID</name>